<dbReference type="InterPro" id="IPR008979">
    <property type="entry name" value="Galactose-bd-like_sf"/>
</dbReference>
<dbReference type="PANTHER" id="PTHR45713:SF6">
    <property type="entry name" value="F5_8 TYPE C DOMAIN-CONTAINING PROTEIN"/>
    <property type="match status" value="1"/>
</dbReference>
<sequence length="479" mass="54877">MSMRRTEKYVVAFRTHVWSEAIEKIFESLVETIDQTHWEIVILADETKARLKTPENFEKVSHTSDLSLFGLPDIPRGQSLWRNGDYAMQPLQHAIVAPVYIILENDTLVRGPEIFSQITHFFDQGGQVVTSKFYPVKKNHWNARTAQGDVLSQPYAQAHVWLWGATQQIADLLLSERKDMLERSDGSDHQWPVDEIFLGSMILKHDLKMLDINTLETVDTSRLDYRPAYSLLDPAIWQGNQLVHPAVTQASIFSKYAAEFGWFLKADSWQFGYGTQVFRSMMLSHLDNSNASVYNAIIRNIYVDHLDAMAFSELARQHGLTYDGQLDPKNLALHKPALSSTSFSYKDDNFSFAEAAVDGNLDVDKYRFGGFASRWEEKPWWQVDLLEMTDISEIKLYHREGFFERTVNLGIAISSDGDSFVTIAELHDIDFEKIPTRRNQSGYAFVKSVAIGPVRTRFVRLTNLADEVVIFNLNQVEIF</sequence>
<dbReference type="EMBL" id="BLLH01000005">
    <property type="protein sequence ID" value="GFH40714.1"/>
    <property type="molecule type" value="Genomic_DNA"/>
</dbReference>
<evidence type="ECO:0000313" key="2">
    <source>
        <dbReference type="EMBL" id="GFH40714.1"/>
    </source>
</evidence>
<dbReference type="PROSITE" id="PS50022">
    <property type="entry name" value="FA58C_3"/>
    <property type="match status" value="1"/>
</dbReference>
<protein>
    <recommendedName>
        <fullName evidence="1">F5/8 type C domain-containing protein</fullName>
    </recommendedName>
</protein>
<proteinExistence type="predicted"/>
<reference evidence="2 3" key="1">
    <citation type="submission" date="2020-02" db="EMBL/GenBank/DDBJ databases">
        <title>Draft genome sequence of Lactococcus sp. Hs20B0-1.</title>
        <authorList>
            <person name="Noda S."/>
            <person name="Yuki M."/>
            <person name="Ohkuma M."/>
        </authorList>
    </citation>
    <scope>NUCLEOTIDE SEQUENCE [LARGE SCALE GENOMIC DNA]</scope>
    <source>
        <strain evidence="2 3">Hs20B0-1</strain>
    </source>
</reference>
<accession>A0A6A0B8N2</accession>
<evidence type="ECO:0000259" key="1">
    <source>
        <dbReference type="PROSITE" id="PS50022"/>
    </source>
</evidence>
<dbReference type="AlphaFoldDB" id="A0A6A0B8N2"/>
<dbReference type="SUPFAM" id="SSF49785">
    <property type="entry name" value="Galactose-binding domain-like"/>
    <property type="match status" value="1"/>
</dbReference>
<comment type="caution">
    <text evidence="2">The sequence shown here is derived from an EMBL/GenBank/DDBJ whole genome shotgun (WGS) entry which is preliminary data.</text>
</comment>
<name>A0A6A0B8N2_9LACT</name>
<feature type="domain" description="F5/8 type C" evidence="1">
    <location>
        <begin position="321"/>
        <end position="479"/>
    </location>
</feature>
<evidence type="ECO:0000313" key="3">
    <source>
        <dbReference type="Proteomes" id="UP000475928"/>
    </source>
</evidence>
<dbReference type="Gene3D" id="2.60.120.260">
    <property type="entry name" value="Galactose-binding domain-like"/>
    <property type="match status" value="1"/>
</dbReference>
<dbReference type="InterPro" id="IPR051941">
    <property type="entry name" value="BG_Antigen-Binding_Lectin"/>
</dbReference>
<dbReference type="Proteomes" id="UP000475928">
    <property type="component" value="Unassembled WGS sequence"/>
</dbReference>
<organism evidence="2 3">
    <name type="scientific">Pseudolactococcus insecticola</name>
    <dbReference type="NCBI Taxonomy" id="2709158"/>
    <lineage>
        <taxon>Bacteria</taxon>
        <taxon>Bacillati</taxon>
        <taxon>Bacillota</taxon>
        <taxon>Bacilli</taxon>
        <taxon>Lactobacillales</taxon>
        <taxon>Streptococcaceae</taxon>
        <taxon>Pseudolactococcus</taxon>
    </lineage>
</organism>
<keyword evidence="3" id="KW-1185">Reference proteome</keyword>
<dbReference type="Pfam" id="PF00754">
    <property type="entry name" value="F5_F8_type_C"/>
    <property type="match status" value="1"/>
</dbReference>
<dbReference type="InterPro" id="IPR000421">
    <property type="entry name" value="FA58C"/>
</dbReference>
<dbReference type="PANTHER" id="PTHR45713">
    <property type="entry name" value="FTP DOMAIN-CONTAINING PROTEIN"/>
    <property type="match status" value="1"/>
</dbReference>
<gene>
    <name evidence="2" type="ORF">Hs20B_11120</name>
</gene>